<feature type="transmembrane region" description="Helical" evidence="1">
    <location>
        <begin position="123"/>
        <end position="143"/>
    </location>
</feature>
<evidence type="ECO:0000313" key="2">
    <source>
        <dbReference type="EMBL" id="PSJ41723.1"/>
    </source>
</evidence>
<comment type="caution">
    <text evidence="2">The sequence shown here is derived from an EMBL/GenBank/DDBJ whole genome shotgun (WGS) entry which is preliminary data.</text>
</comment>
<name>A0A2P7QUS7_9SPHN</name>
<protein>
    <submittedName>
        <fullName evidence="2">Uncharacterized protein</fullName>
    </submittedName>
</protein>
<feature type="transmembrane region" description="Helical" evidence="1">
    <location>
        <begin position="276"/>
        <end position="295"/>
    </location>
</feature>
<feature type="transmembrane region" description="Helical" evidence="1">
    <location>
        <begin position="20"/>
        <end position="40"/>
    </location>
</feature>
<organism evidence="2 3">
    <name type="scientific">Allosphingosinicella deserti</name>
    <dbReference type="NCBI Taxonomy" id="2116704"/>
    <lineage>
        <taxon>Bacteria</taxon>
        <taxon>Pseudomonadati</taxon>
        <taxon>Pseudomonadota</taxon>
        <taxon>Alphaproteobacteria</taxon>
        <taxon>Sphingomonadales</taxon>
        <taxon>Sphingomonadaceae</taxon>
        <taxon>Allosphingosinicella</taxon>
    </lineage>
</organism>
<feature type="transmembrane region" description="Helical" evidence="1">
    <location>
        <begin position="222"/>
        <end position="241"/>
    </location>
</feature>
<proteinExistence type="predicted"/>
<feature type="transmembrane region" description="Helical" evidence="1">
    <location>
        <begin position="359"/>
        <end position="377"/>
    </location>
</feature>
<reference evidence="2 3" key="1">
    <citation type="submission" date="2018-03" db="EMBL/GenBank/DDBJ databases">
        <title>The draft genome of Sphingosinicella sp. GL-C-18.</title>
        <authorList>
            <person name="Liu L."/>
            <person name="Li L."/>
            <person name="Liang L."/>
            <person name="Zhang X."/>
            <person name="Wang T."/>
        </authorList>
    </citation>
    <scope>NUCLEOTIDE SEQUENCE [LARGE SCALE GENOMIC DNA]</scope>
    <source>
        <strain evidence="2 3">GL-C-18</strain>
    </source>
</reference>
<accession>A0A2P7QUS7</accession>
<keyword evidence="1" id="KW-0812">Transmembrane</keyword>
<feature type="transmembrane region" description="Helical" evidence="1">
    <location>
        <begin position="302"/>
        <end position="323"/>
    </location>
</feature>
<feature type="transmembrane region" description="Helical" evidence="1">
    <location>
        <begin position="158"/>
        <end position="176"/>
    </location>
</feature>
<dbReference type="Proteomes" id="UP000241167">
    <property type="component" value="Unassembled WGS sequence"/>
</dbReference>
<gene>
    <name evidence="2" type="ORF">C7I55_05405</name>
</gene>
<dbReference type="EMBL" id="PXYI01000002">
    <property type="protein sequence ID" value="PSJ41723.1"/>
    <property type="molecule type" value="Genomic_DNA"/>
</dbReference>
<keyword evidence="3" id="KW-1185">Reference proteome</keyword>
<feature type="transmembrane region" description="Helical" evidence="1">
    <location>
        <begin position="329"/>
        <end position="347"/>
    </location>
</feature>
<dbReference type="OrthoDB" id="9816842at2"/>
<sequence>MSDLTVAKRGRRLATMAPPLWLSGALLFSAIAFASLALILPNTYTNKYVIDCFYLLNAGYLVHHGYVPHVDFVWQFGGYEIYLIDWAMRLFGPTFKAIEQAIVIGFFICAALFYLGTARRARLATFALLLVLLSATSLTWSPFEDGGAEIFRHSYSMYYNRLCWALAITCYATVLLSDQPLRQVELFVCAAAAFLILVTKLTFAILLVPAAAPLLYRNGLKGLLHCALYGIALIAVGWAVLGYGPEAYLKAPADLSAVAGVGFIIDWALRKLFYNSLYNFFGLAIAAGSIAYLWLTRKAGGWLTIKLSVLAAILPLAMLATLTTGSLDYFIAATTPMIAFVVIMAADEGLQREDGEARMFTIALAVYALTFTTPYLMNVLVGLRGQVRGGELSLFKSGPLAGLIVERPETSQTPLFTQPSIAIKKIGDRLHLEQSARWMGDYEWQYAHADGLALLSRLPNIRQRKVLSFYSSTWPFVLQSQPILSFPLGASHESPIMKALNAIPADIDTVLVLRDDRTNELHPRFLPSLRQQFDIQDRSTMWDLYIRRPGA</sequence>
<dbReference type="RefSeq" id="WP_106511888.1">
    <property type="nucleotide sequence ID" value="NZ_PXYI01000002.1"/>
</dbReference>
<dbReference type="AlphaFoldDB" id="A0A2P7QUS7"/>
<keyword evidence="1" id="KW-0472">Membrane</keyword>
<feature type="transmembrane region" description="Helical" evidence="1">
    <location>
        <begin position="97"/>
        <end position="116"/>
    </location>
</feature>
<evidence type="ECO:0000313" key="3">
    <source>
        <dbReference type="Proteomes" id="UP000241167"/>
    </source>
</evidence>
<evidence type="ECO:0000256" key="1">
    <source>
        <dbReference type="SAM" id="Phobius"/>
    </source>
</evidence>
<feature type="transmembrane region" description="Helical" evidence="1">
    <location>
        <begin position="188"/>
        <end position="216"/>
    </location>
</feature>
<keyword evidence="1" id="KW-1133">Transmembrane helix</keyword>